<name>U4LQA3_PYROM</name>
<organism evidence="1 2">
    <name type="scientific">Pyronema omphalodes (strain CBS 100304)</name>
    <name type="common">Pyronema confluens</name>
    <dbReference type="NCBI Taxonomy" id="1076935"/>
    <lineage>
        <taxon>Eukaryota</taxon>
        <taxon>Fungi</taxon>
        <taxon>Dikarya</taxon>
        <taxon>Ascomycota</taxon>
        <taxon>Pezizomycotina</taxon>
        <taxon>Pezizomycetes</taxon>
        <taxon>Pezizales</taxon>
        <taxon>Pyronemataceae</taxon>
        <taxon>Pyronema</taxon>
    </lineage>
</organism>
<dbReference type="AlphaFoldDB" id="U4LQA3"/>
<evidence type="ECO:0000313" key="1">
    <source>
        <dbReference type="EMBL" id="CCX31515.1"/>
    </source>
</evidence>
<protein>
    <submittedName>
        <fullName evidence="1">Uncharacterized protein</fullName>
    </submittedName>
</protein>
<evidence type="ECO:0000313" key="2">
    <source>
        <dbReference type="Proteomes" id="UP000018144"/>
    </source>
</evidence>
<sequence>MLIDRREITSSDYRRK</sequence>
<dbReference type="EMBL" id="HF935604">
    <property type="protein sequence ID" value="CCX31515.1"/>
    <property type="molecule type" value="Genomic_DNA"/>
</dbReference>
<dbReference type="Proteomes" id="UP000018144">
    <property type="component" value="Unassembled WGS sequence"/>
</dbReference>
<proteinExistence type="predicted"/>
<keyword evidence="2" id="KW-1185">Reference proteome</keyword>
<gene>
    <name evidence="1" type="ORF">PCON_10864</name>
</gene>
<accession>U4LQA3</accession>
<reference evidence="1 2" key="1">
    <citation type="journal article" date="2013" name="PLoS Genet.">
        <title>The genome and development-dependent transcriptomes of Pyronema confluens: a window into fungal evolution.</title>
        <authorList>
            <person name="Traeger S."/>
            <person name="Altegoer F."/>
            <person name="Freitag M."/>
            <person name="Gabaldon T."/>
            <person name="Kempken F."/>
            <person name="Kumar A."/>
            <person name="Marcet-Houben M."/>
            <person name="Poggeler S."/>
            <person name="Stajich J.E."/>
            <person name="Nowrousian M."/>
        </authorList>
    </citation>
    <scope>NUCLEOTIDE SEQUENCE [LARGE SCALE GENOMIC DNA]</scope>
    <source>
        <strain evidence="2">CBS 100304</strain>
        <tissue evidence="1">Vegetative mycelium</tissue>
    </source>
</reference>